<sequence length="374" mass="40837">MTFFQGATDVKINGGEFTVVNGNYTVFDRSRHTSNVNSFNTTNNTTLGSYNDNSERYYNQRDQRPPEVQRSSAAEGHYPVGAYFPPPSVHPALGSGYNPSPGSTINNHDSFNFTNNNVESSYNDNSRAYNVPFSEHLRVRNPNVGPQAIPQRRLYNLSGRTASNTSSSSSASFVPGQVAKTAFTPTSNPHGKYGDYAEEGSDDSNDSEEEMQTYAHRPTDPVNVRHGLAHLSLEDPSTRPSFSQSKSAPQEPAYDTSHINTQNGMMNGSIPQHSNSTPSLSEDKADGYVMDQARASWQSRPSQIYPENSATAAFGSAALTSPNAPVFNTFNGPYTKYDDSHHVSNIGSGNTSNTLIKDSFNDQSFQTITPPERA</sequence>
<evidence type="ECO:0000313" key="3">
    <source>
        <dbReference type="Proteomes" id="UP000054270"/>
    </source>
</evidence>
<feature type="compositionally biased region" description="Acidic residues" evidence="1">
    <location>
        <begin position="196"/>
        <end position="211"/>
    </location>
</feature>
<dbReference type="OrthoDB" id="2985906at2759"/>
<evidence type="ECO:0000313" key="2">
    <source>
        <dbReference type="EMBL" id="KJA19193.1"/>
    </source>
</evidence>
<feature type="compositionally biased region" description="Basic and acidic residues" evidence="1">
    <location>
        <begin position="53"/>
        <end position="67"/>
    </location>
</feature>
<reference evidence="3" key="1">
    <citation type="submission" date="2014-04" db="EMBL/GenBank/DDBJ databases">
        <title>Evolutionary Origins and Diversification of the Mycorrhizal Mutualists.</title>
        <authorList>
            <consortium name="DOE Joint Genome Institute"/>
            <consortium name="Mycorrhizal Genomics Consortium"/>
            <person name="Kohler A."/>
            <person name="Kuo A."/>
            <person name="Nagy L.G."/>
            <person name="Floudas D."/>
            <person name="Copeland A."/>
            <person name="Barry K.W."/>
            <person name="Cichocki N."/>
            <person name="Veneault-Fourrey C."/>
            <person name="LaButti K."/>
            <person name="Lindquist E.A."/>
            <person name="Lipzen A."/>
            <person name="Lundell T."/>
            <person name="Morin E."/>
            <person name="Murat C."/>
            <person name="Riley R."/>
            <person name="Ohm R."/>
            <person name="Sun H."/>
            <person name="Tunlid A."/>
            <person name="Henrissat B."/>
            <person name="Grigoriev I.V."/>
            <person name="Hibbett D.S."/>
            <person name="Martin F."/>
        </authorList>
    </citation>
    <scope>NUCLEOTIDE SEQUENCE [LARGE SCALE GENOMIC DNA]</scope>
    <source>
        <strain evidence="3">FD-334 SS-4</strain>
    </source>
</reference>
<dbReference type="AlphaFoldDB" id="A0A0D2M7M5"/>
<feature type="compositionally biased region" description="Polar residues" evidence="1">
    <location>
        <begin position="238"/>
        <end position="248"/>
    </location>
</feature>
<dbReference type="EMBL" id="KN817580">
    <property type="protein sequence ID" value="KJA19193.1"/>
    <property type="molecule type" value="Genomic_DNA"/>
</dbReference>
<feature type="region of interest" description="Disordered" evidence="1">
    <location>
        <begin position="181"/>
        <end position="281"/>
    </location>
</feature>
<feature type="compositionally biased region" description="Polar residues" evidence="1">
    <location>
        <begin position="257"/>
        <end position="280"/>
    </location>
</feature>
<organism evidence="2 3">
    <name type="scientific">Hypholoma sublateritium (strain FD-334 SS-4)</name>
    <dbReference type="NCBI Taxonomy" id="945553"/>
    <lineage>
        <taxon>Eukaryota</taxon>
        <taxon>Fungi</taxon>
        <taxon>Dikarya</taxon>
        <taxon>Basidiomycota</taxon>
        <taxon>Agaricomycotina</taxon>
        <taxon>Agaricomycetes</taxon>
        <taxon>Agaricomycetidae</taxon>
        <taxon>Agaricales</taxon>
        <taxon>Agaricineae</taxon>
        <taxon>Strophariaceae</taxon>
        <taxon>Hypholoma</taxon>
    </lineage>
</organism>
<accession>A0A0D2M7M5</accession>
<gene>
    <name evidence="2" type="ORF">HYPSUDRAFT_898007</name>
</gene>
<keyword evidence="3" id="KW-1185">Reference proteome</keyword>
<name>A0A0D2M7M5_HYPSF</name>
<proteinExistence type="predicted"/>
<protein>
    <submittedName>
        <fullName evidence="2">Uncharacterized protein</fullName>
    </submittedName>
</protein>
<evidence type="ECO:0000256" key="1">
    <source>
        <dbReference type="SAM" id="MobiDB-lite"/>
    </source>
</evidence>
<feature type="region of interest" description="Disordered" evidence="1">
    <location>
        <begin position="34"/>
        <end position="82"/>
    </location>
</feature>
<feature type="compositionally biased region" description="Low complexity" evidence="1">
    <location>
        <begin position="34"/>
        <end position="46"/>
    </location>
</feature>
<dbReference type="Proteomes" id="UP000054270">
    <property type="component" value="Unassembled WGS sequence"/>
</dbReference>